<dbReference type="EMBL" id="LODU01000001">
    <property type="protein sequence ID" value="POH35685.1"/>
    <property type="molecule type" value="Genomic_DNA"/>
</dbReference>
<dbReference type="InterPro" id="IPR003795">
    <property type="entry name" value="DUF192"/>
</dbReference>
<dbReference type="InterPro" id="IPR038695">
    <property type="entry name" value="Saro_0823-like_sf"/>
</dbReference>
<evidence type="ECO:0000313" key="2">
    <source>
        <dbReference type="EMBL" id="POH35685.1"/>
    </source>
</evidence>
<gene>
    <name evidence="2" type="ORF">ATY31_00110</name>
</gene>
<feature type="signal peptide" evidence="1">
    <location>
        <begin position="1"/>
        <end position="27"/>
    </location>
</feature>
<comment type="caution">
    <text evidence="2">The sequence shown here is derived from an EMBL/GenBank/DDBJ whole genome shotgun (WGS) entry which is preliminary data.</text>
</comment>
<accession>A0A2S3YVN8</accession>
<sequence>MRTLRDFLARSAIAALFLLSLFVASHAADLTFEKDRIRLLTTGGRAHDLTVELAIDPEQREQGLMHRRQLAPDHGMLFDFGETRRVMMWMRNTYLPLDMLFIGADGTVATIHENAVPLSEAIIDSQEPVAFVLELNAGTVKRLGIRPGDRITGARIPAAAR</sequence>
<keyword evidence="1" id="KW-0732">Signal</keyword>
<proteinExistence type="predicted"/>
<name>A0A2S3YVN8_9HYPH</name>
<feature type="chain" id="PRO_5015496567" description="DUF192 domain-containing protein" evidence="1">
    <location>
        <begin position="28"/>
        <end position="161"/>
    </location>
</feature>
<dbReference type="Proteomes" id="UP000237511">
    <property type="component" value="Unassembled WGS sequence"/>
</dbReference>
<dbReference type="AlphaFoldDB" id="A0A2S3YVN8"/>
<dbReference type="Gene3D" id="2.60.120.1140">
    <property type="entry name" value="Protein of unknown function DUF192"/>
    <property type="match status" value="1"/>
</dbReference>
<dbReference type="PANTHER" id="PTHR37953">
    <property type="entry name" value="UPF0127 PROTEIN MJ1496"/>
    <property type="match status" value="1"/>
</dbReference>
<dbReference type="RefSeq" id="WP_097526736.1">
    <property type="nucleotide sequence ID" value="NZ_LODU01000001.1"/>
</dbReference>
<protein>
    <recommendedName>
        <fullName evidence="4">DUF192 domain-containing protein</fullName>
    </recommendedName>
</protein>
<evidence type="ECO:0000256" key="1">
    <source>
        <dbReference type="SAM" id="SignalP"/>
    </source>
</evidence>
<evidence type="ECO:0000313" key="3">
    <source>
        <dbReference type="Proteomes" id="UP000237511"/>
    </source>
</evidence>
<organism evidence="2 3">
    <name type="scientific">Sinorhizobium americanum</name>
    <dbReference type="NCBI Taxonomy" id="194963"/>
    <lineage>
        <taxon>Bacteria</taxon>
        <taxon>Pseudomonadati</taxon>
        <taxon>Pseudomonadota</taxon>
        <taxon>Alphaproteobacteria</taxon>
        <taxon>Hyphomicrobiales</taxon>
        <taxon>Rhizobiaceae</taxon>
        <taxon>Sinorhizobium/Ensifer group</taxon>
        <taxon>Sinorhizobium</taxon>
    </lineage>
</organism>
<reference evidence="2 3" key="1">
    <citation type="journal article" date="2014" name="Syst. Appl. Microbiol.">
        <title>Microsymbionts of Phaseolus vulgaris in acid and alkaline soils of Mexico.</title>
        <authorList>
            <person name="Verastegui-Valdes M.M."/>
            <person name="Zhang Y.J."/>
            <person name="Rivera-Orduna F.N."/>
            <person name="Cheng H.P."/>
            <person name="Sui X.H."/>
            <person name="Wang E.T."/>
        </authorList>
    </citation>
    <scope>NUCLEOTIDE SEQUENCE [LARGE SCALE GENOMIC DNA]</scope>
    <source>
        <strain evidence="2 3">FG01</strain>
    </source>
</reference>
<dbReference type="PANTHER" id="PTHR37953:SF1">
    <property type="entry name" value="UPF0127 PROTEIN MJ1496"/>
    <property type="match status" value="1"/>
</dbReference>
<evidence type="ECO:0008006" key="4">
    <source>
        <dbReference type="Google" id="ProtNLM"/>
    </source>
</evidence>
<dbReference type="Pfam" id="PF02643">
    <property type="entry name" value="DUF192"/>
    <property type="match status" value="1"/>
</dbReference>